<name>A0A382IGR2_9ZZZZ</name>
<dbReference type="EMBL" id="UINC01066789">
    <property type="protein sequence ID" value="SVB97841.1"/>
    <property type="molecule type" value="Genomic_DNA"/>
</dbReference>
<evidence type="ECO:0000313" key="2">
    <source>
        <dbReference type="EMBL" id="SVB97841.1"/>
    </source>
</evidence>
<dbReference type="AlphaFoldDB" id="A0A382IGR2"/>
<evidence type="ECO:0000259" key="1">
    <source>
        <dbReference type="Pfam" id="PF08975"/>
    </source>
</evidence>
<dbReference type="SUPFAM" id="SSF55144">
    <property type="entry name" value="LigT-like"/>
    <property type="match status" value="1"/>
</dbReference>
<organism evidence="2">
    <name type="scientific">marine metagenome</name>
    <dbReference type="NCBI Taxonomy" id="408172"/>
    <lineage>
        <taxon>unclassified sequences</taxon>
        <taxon>metagenomes</taxon>
        <taxon>ecological metagenomes</taxon>
    </lineage>
</organism>
<proteinExistence type="predicted"/>
<protein>
    <recommendedName>
        <fullName evidence="1">DUF1868 domain-containing protein</fullName>
    </recommendedName>
</protein>
<dbReference type="Pfam" id="PF08975">
    <property type="entry name" value="2H-phosphodiest"/>
    <property type="match status" value="1"/>
</dbReference>
<dbReference type="Gene3D" id="3.90.1140.10">
    <property type="entry name" value="Cyclic phosphodiesterase"/>
    <property type="match status" value="1"/>
</dbReference>
<accession>A0A382IGR2</accession>
<feature type="domain" description="DUF1868" evidence="1">
    <location>
        <begin position="28"/>
        <end position="135"/>
    </location>
</feature>
<reference evidence="2" key="1">
    <citation type="submission" date="2018-05" db="EMBL/GenBank/DDBJ databases">
        <authorList>
            <person name="Lanie J.A."/>
            <person name="Ng W.-L."/>
            <person name="Kazmierczak K.M."/>
            <person name="Andrzejewski T.M."/>
            <person name="Davidsen T.M."/>
            <person name="Wayne K.J."/>
            <person name="Tettelin H."/>
            <person name="Glass J.I."/>
            <person name="Rusch D."/>
            <person name="Podicherti R."/>
            <person name="Tsui H.-C.T."/>
            <person name="Winkler M.E."/>
        </authorList>
    </citation>
    <scope>NUCLEOTIDE SEQUENCE</scope>
</reference>
<dbReference type="InterPro" id="IPR009097">
    <property type="entry name" value="Cyclic_Pdiesterase"/>
</dbReference>
<sequence length="234" mass="27754">MEKYVIENEEIFLKGELKGNPLKEAENKFDHSGKPLPFPGCSIICKIPIKSDFFYEIKLLQSKYRDFNPDNAYTYLPHTSFHMTLFDCCNVNTLNTQYWPKNIAKENNFKKISNVLSNRIKDLKFPEKFNLKLKKLFGGYSMILEGNTKKDEKIIRDYRNKLSNLLGIRFENHETYSFHITLAYILRKLKDDEIKKMIKINCKLLKGFVKKFPIIQIQKPELCTFENMYEYKST</sequence>
<dbReference type="InterPro" id="IPR015069">
    <property type="entry name" value="2H-PEstase_DUF1868"/>
</dbReference>
<gene>
    <name evidence="2" type="ORF">METZ01_LOCUS250695</name>
</gene>